<dbReference type="InterPro" id="IPR000595">
    <property type="entry name" value="cNMP-bd_dom"/>
</dbReference>
<dbReference type="OrthoDB" id="549625at2759"/>
<feature type="region of interest" description="Disordered" evidence="1">
    <location>
        <begin position="1426"/>
        <end position="1463"/>
    </location>
</feature>
<feature type="domain" description="Cyclic nucleotide-binding" evidence="2">
    <location>
        <begin position="42"/>
        <end position="129"/>
    </location>
</feature>
<feature type="compositionally biased region" description="Pro residues" evidence="1">
    <location>
        <begin position="756"/>
        <end position="766"/>
    </location>
</feature>
<dbReference type="PROSITE" id="PS50042">
    <property type="entry name" value="CNMP_BINDING_3"/>
    <property type="match status" value="2"/>
</dbReference>
<feature type="region of interest" description="Disordered" evidence="1">
    <location>
        <begin position="585"/>
        <end position="604"/>
    </location>
</feature>
<comment type="caution">
    <text evidence="3">The sequence shown here is derived from an EMBL/GenBank/DDBJ whole genome shotgun (WGS) entry which is preliminary data.</text>
</comment>
<evidence type="ECO:0000256" key="1">
    <source>
        <dbReference type="SAM" id="MobiDB-lite"/>
    </source>
</evidence>
<feature type="compositionally biased region" description="Acidic residues" evidence="1">
    <location>
        <begin position="384"/>
        <end position="409"/>
    </location>
</feature>
<dbReference type="EMBL" id="JAEHOC010000009">
    <property type="protein sequence ID" value="KAG2438748.1"/>
    <property type="molecule type" value="Genomic_DNA"/>
</dbReference>
<dbReference type="PANTHER" id="PTHR23011">
    <property type="entry name" value="CYCLIC NUCLEOTIDE-BINDING DOMAIN CONTAINING PROTEIN"/>
    <property type="match status" value="1"/>
</dbReference>
<sequence>MSSAAVVEAAAASVGTCLRVRPALRSSAEVAIIKAALSHNPFFADWDDASLQLISGVLGHASAGSGELVLQRGEAVSGVYIVLSGTCDVAVPHPTNPRGRADYRVLHTGDVCGLEALLSDDHRAAAAVTAGPAGVELAVLGSSSWADVCTRAAAGGPPAAKWAALRTTLLCTFLRLHAAAAPQRGGGGGKGEGQQPAGAGGVQPGRGGVKWDAEVELASAAEVDAAGVGAAAEDGPYEVLRQERLALLLACFSGTSLSAMPHAMLLEAARGCMLRPLKPFTPLYTVNGTHNSQAVLLVGSLQMRSLRPLGRSGSRAPARAGAGQQAPSTGAASSGASGPTSARTSASSIGGAAGGAPEAGPASGAAAGTTSGGGADAAAAAAGPEDEGQGEAAGGEELEELEEAEEADDAAATASGENEAGDDAGLEAAGAGGKAQVSAEEAERRLTERFGPVVGSEGVGASLCELSLAAITGAKGRRPPRRTSLVTGAAPALVLVIPVAALRRGYGAARSTLVATRTAALLRPGAWGVLGEALRSSCLNPAELSALALAAAPARLAAGALVARQGAPIDALYLVQEGELRLLDDPDSAAQQQQQEQAAAAAQPPPSAFALAATSSSASSGAGPSAALSSLLADSVIGSELSPMFARREGDTAVVPGGSSAAAAATAAVTAAASAMGGSAVGASATQVAAALKNLPSIMTINAGGVFGAGLLGCPSDSGADELQRASGGGGLAGSGAVASTSGGGAGGSGSLPKLLPSPPVGPPPAGIRGASMTGGRPPGPASPLVGRAGTGGSSSGSSRTADGGAASSSGGAGAGAVATVSLTGAAPGSPSLVPQPPSLGRTSSRSAAEARALLLKSPSLKAIPSLRRSVSVSVPETPETDAGPSAAVANGPRTLHNAPPPSSSSASSSQQNPGASAGGAATCAVKVQQGRFPATAVAVGPVRLLVLAREALVRLAPVLAPLLLELAAQHLEVLERRRLEAQDMHTKLPQVITVEGLPAAPVVRDPYAVTRRRAAERKAAVESLMNEGAPAVRAPEVLPPEQVLARPSLLLERMGFKVPKIRGLTSGTASGGESEPASGEPSPGGQGQLVARAGSTTGAFGAGGGGGGGAGSELPLAHAASLGSAGIGGSSGPHSPHMQYRSRLSGSGVPGAPGVLGSMHLVPGPPQASSPMRYSNAGTGPGSAGGGNPHLLHLPRLHTVSSAGLDNALHDPGFHGPQASFSSQSLGVSKQHNAQLHGALTQRGLGGGDGPSTAPGSPSAGLPRLRVSASGMHDSPMRQRLTNAGLMGTGTPGTASPVARYSATGFGPGPSYGGAPAAAQVAAALGLFGGGGGGGSSGGLASRTHSFSTPGLPPHLMPQQFATPATGGGSHLPSPMSPMRLLVTGGDSGALGGSSSTPCSPSAKAAPRAQALQLTTADVPERTYSSGAEAAAAGPDGSRFSAVTSAVTSGSRPPLAPQPSADAATSSTLAFTAGAYAAAAREAAAAKGAAAAAEAAAWMSQLDGGRRSDNGLLRRTAVVASAAATATGAAGRGAAHGGAGELSAAAALAVLGGGAGGSVAARK</sequence>
<feature type="region of interest" description="Disordered" evidence="1">
    <location>
        <begin position="308"/>
        <end position="443"/>
    </location>
</feature>
<gene>
    <name evidence="3" type="ORF">HXX76_005292</name>
</gene>
<organism evidence="3 4">
    <name type="scientific">Chlamydomonas incerta</name>
    <dbReference type="NCBI Taxonomy" id="51695"/>
    <lineage>
        <taxon>Eukaryota</taxon>
        <taxon>Viridiplantae</taxon>
        <taxon>Chlorophyta</taxon>
        <taxon>core chlorophytes</taxon>
        <taxon>Chlorophyceae</taxon>
        <taxon>CS clade</taxon>
        <taxon>Chlamydomonadales</taxon>
        <taxon>Chlamydomonadaceae</taxon>
        <taxon>Chlamydomonas</taxon>
    </lineage>
</organism>
<feature type="region of interest" description="Disordered" evidence="1">
    <location>
        <begin position="1241"/>
        <end position="1263"/>
    </location>
</feature>
<protein>
    <recommendedName>
        <fullName evidence="2">Cyclic nucleotide-binding domain-containing protein</fullName>
    </recommendedName>
</protein>
<name>A0A835W645_CHLIN</name>
<feature type="region of interest" description="Disordered" evidence="1">
    <location>
        <begin position="1063"/>
        <end position="1110"/>
    </location>
</feature>
<dbReference type="Gene3D" id="2.60.120.10">
    <property type="entry name" value="Jelly Rolls"/>
    <property type="match status" value="2"/>
</dbReference>
<dbReference type="InterPro" id="IPR014710">
    <property type="entry name" value="RmlC-like_jellyroll"/>
</dbReference>
<reference evidence="3" key="1">
    <citation type="journal article" date="2020" name="bioRxiv">
        <title>Comparative genomics of Chlamydomonas.</title>
        <authorList>
            <person name="Craig R.J."/>
            <person name="Hasan A.R."/>
            <person name="Ness R.W."/>
            <person name="Keightley P.D."/>
        </authorList>
    </citation>
    <scope>NUCLEOTIDE SEQUENCE</scope>
    <source>
        <strain evidence="3">SAG 7.73</strain>
    </source>
</reference>
<feature type="compositionally biased region" description="Gly residues" evidence="1">
    <location>
        <begin position="1101"/>
        <end position="1110"/>
    </location>
</feature>
<proteinExistence type="predicted"/>
<feature type="region of interest" description="Disordered" evidence="1">
    <location>
        <begin position="866"/>
        <end position="919"/>
    </location>
</feature>
<feature type="region of interest" description="Disordered" evidence="1">
    <location>
        <begin position="722"/>
        <end position="815"/>
    </location>
</feature>
<feature type="region of interest" description="Disordered" evidence="1">
    <location>
        <begin position="1126"/>
        <end position="1189"/>
    </location>
</feature>
<dbReference type="Pfam" id="PF00027">
    <property type="entry name" value="cNMP_binding"/>
    <property type="match status" value="1"/>
</dbReference>
<keyword evidence="4" id="KW-1185">Reference proteome</keyword>
<dbReference type="CDD" id="cd00038">
    <property type="entry name" value="CAP_ED"/>
    <property type="match status" value="1"/>
</dbReference>
<dbReference type="PANTHER" id="PTHR23011:SF28">
    <property type="entry name" value="CYCLIC NUCLEOTIDE-BINDING DOMAIN CONTAINING PROTEIN"/>
    <property type="match status" value="1"/>
</dbReference>
<feature type="compositionally biased region" description="Low complexity" evidence="1">
    <location>
        <begin position="796"/>
        <end position="815"/>
    </location>
</feature>
<dbReference type="SUPFAM" id="SSF51206">
    <property type="entry name" value="cAMP-binding domain-like"/>
    <property type="match status" value="2"/>
</dbReference>
<feature type="domain" description="Cyclic nucleotide-binding" evidence="2">
    <location>
        <begin position="539"/>
        <end position="583"/>
    </location>
</feature>
<evidence type="ECO:0000313" key="4">
    <source>
        <dbReference type="Proteomes" id="UP000650467"/>
    </source>
</evidence>
<dbReference type="Proteomes" id="UP000650467">
    <property type="component" value="Unassembled WGS sequence"/>
</dbReference>
<feature type="region of interest" description="Disordered" evidence="1">
    <location>
        <begin position="1366"/>
        <end position="1408"/>
    </location>
</feature>
<evidence type="ECO:0000313" key="3">
    <source>
        <dbReference type="EMBL" id="KAG2438748.1"/>
    </source>
</evidence>
<feature type="compositionally biased region" description="Low complexity" evidence="1">
    <location>
        <begin position="589"/>
        <end position="604"/>
    </location>
</feature>
<feature type="compositionally biased region" description="Gly residues" evidence="1">
    <location>
        <begin position="184"/>
        <end position="205"/>
    </location>
</feature>
<feature type="compositionally biased region" description="Low complexity" evidence="1">
    <location>
        <begin position="308"/>
        <end position="369"/>
    </location>
</feature>
<accession>A0A835W645</accession>
<dbReference type="InterPro" id="IPR018490">
    <property type="entry name" value="cNMP-bd_dom_sf"/>
</dbReference>
<feature type="compositionally biased region" description="Gly residues" evidence="1">
    <location>
        <begin position="1180"/>
        <end position="1189"/>
    </location>
</feature>
<feature type="region of interest" description="Disordered" evidence="1">
    <location>
        <begin position="183"/>
        <end position="205"/>
    </location>
</feature>
<feature type="compositionally biased region" description="Low complexity" evidence="1">
    <location>
        <begin position="904"/>
        <end position="919"/>
    </location>
</feature>
<evidence type="ECO:0000259" key="2">
    <source>
        <dbReference type="PROSITE" id="PS50042"/>
    </source>
</evidence>
<feature type="compositionally biased region" description="Polar residues" evidence="1">
    <location>
        <begin position="1442"/>
        <end position="1452"/>
    </location>
</feature>